<feature type="site" description="Contributes to redox potential value" evidence="9">
    <location>
        <position position="32"/>
    </location>
</feature>
<reference evidence="12" key="2">
    <citation type="submission" date="2021-04" db="EMBL/GenBank/DDBJ databases">
        <authorList>
            <person name="Gilroy R."/>
        </authorList>
    </citation>
    <scope>NUCLEOTIDE SEQUENCE</scope>
    <source>
        <strain evidence="12">CHK32-1732</strain>
    </source>
</reference>
<comment type="caution">
    <text evidence="12">The sequence shown here is derived from an EMBL/GenBank/DDBJ whole genome shotgun (WGS) entry which is preliminary data.</text>
</comment>
<evidence type="ECO:0000256" key="1">
    <source>
        <dbReference type="ARBA" id="ARBA00003318"/>
    </source>
</evidence>
<feature type="disulfide bond" description="Redox-active" evidence="10">
    <location>
        <begin position="30"/>
        <end position="33"/>
    </location>
</feature>
<feature type="site" description="Contributes to redox potential value" evidence="9">
    <location>
        <position position="31"/>
    </location>
</feature>
<dbReference type="NCBIfam" id="TIGR01068">
    <property type="entry name" value="thioredoxin"/>
    <property type="match status" value="1"/>
</dbReference>
<dbReference type="EMBL" id="DXGC01000070">
    <property type="protein sequence ID" value="HIW91503.1"/>
    <property type="molecule type" value="Genomic_DNA"/>
</dbReference>
<evidence type="ECO:0000256" key="6">
    <source>
        <dbReference type="ARBA" id="ARBA00023284"/>
    </source>
</evidence>
<evidence type="ECO:0000256" key="4">
    <source>
        <dbReference type="ARBA" id="ARBA00022982"/>
    </source>
</evidence>
<evidence type="ECO:0000256" key="2">
    <source>
        <dbReference type="ARBA" id="ARBA00008987"/>
    </source>
</evidence>
<dbReference type="PRINTS" id="PR00421">
    <property type="entry name" value="THIOREDOXIN"/>
</dbReference>
<proteinExistence type="inferred from homology"/>
<name>A0A9D1RNT1_9CORY</name>
<dbReference type="Proteomes" id="UP000824190">
    <property type="component" value="Unassembled WGS sequence"/>
</dbReference>
<dbReference type="PIRSF" id="PIRSF000077">
    <property type="entry name" value="Thioredoxin"/>
    <property type="match status" value="1"/>
</dbReference>
<feature type="active site" description="Nucleophile" evidence="9">
    <location>
        <position position="30"/>
    </location>
</feature>
<dbReference type="Gene3D" id="3.40.30.10">
    <property type="entry name" value="Glutaredoxin"/>
    <property type="match status" value="1"/>
</dbReference>
<reference evidence="12" key="1">
    <citation type="journal article" date="2021" name="PeerJ">
        <title>Extensive microbial diversity within the chicken gut microbiome revealed by metagenomics and culture.</title>
        <authorList>
            <person name="Gilroy R."/>
            <person name="Ravi A."/>
            <person name="Getino M."/>
            <person name="Pursley I."/>
            <person name="Horton D.L."/>
            <person name="Alikhan N.F."/>
            <person name="Baker D."/>
            <person name="Gharbi K."/>
            <person name="Hall N."/>
            <person name="Watson M."/>
            <person name="Adriaenssens E.M."/>
            <person name="Foster-Nyarko E."/>
            <person name="Jarju S."/>
            <person name="Secka A."/>
            <person name="Antonio M."/>
            <person name="Oren A."/>
            <person name="Chaudhuri R.R."/>
            <person name="La Ragione R."/>
            <person name="Hildebrand F."/>
            <person name="Pallen M.J."/>
        </authorList>
    </citation>
    <scope>NUCLEOTIDE SEQUENCE</scope>
    <source>
        <strain evidence="12">CHK32-1732</strain>
    </source>
</reference>
<evidence type="ECO:0000256" key="9">
    <source>
        <dbReference type="PIRSR" id="PIRSR000077-1"/>
    </source>
</evidence>
<organism evidence="12 13">
    <name type="scientific">Candidatus Corynebacterium avicola</name>
    <dbReference type="NCBI Taxonomy" id="2838527"/>
    <lineage>
        <taxon>Bacteria</taxon>
        <taxon>Bacillati</taxon>
        <taxon>Actinomycetota</taxon>
        <taxon>Actinomycetes</taxon>
        <taxon>Mycobacteriales</taxon>
        <taxon>Corynebacteriaceae</taxon>
        <taxon>Corynebacterium</taxon>
    </lineage>
</organism>
<accession>A0A9D1RNT1</accession>
<evidence type="ECO:0000256" key="3">
    <source>
        <dbReference type="ARBA" id="ARBA00022448"/>
    </source>
</evidence>
<dbReference type="InterPro" id="IPR017937">
    <property type="entry name" value="Thioredoxin_CS"/>
</dbReference>
<dbReference type="CDD" id="cd02947">
    <property type="entry name" value="TRX_family"/>
    <property type="match status" value="1"/>
</dbReference>
<evidence type="ECO:0000313" key="13">
    <source>
        <dbReference type="Proteomes" id="UP000824190"/>
    </source>
</evidence>
<evidence type="ECO:0000256" key="8">
    <source>
        <dbReference type="PIRNR" id="PIRNR000077"/>
    </source>
</evidence>
<dbReference type="SUPFAM" id="SSF52833">
    <property type="entry name" value="Thioredoxin-like"/>
    <property type="match status" value="1"/>
</dbReference>
<evidence type="ECO:0000259" key="11">
    <source>
        <dbReference type="PROSITE" id="PS51352"/>
    </source>
</evidence>
<comment type="function">
    <text evidence="1">Participates in various redox reactions through the reversible oxidation of its active center dithiol to a disulfide and catalyzes dithiol-disulfide exchange reactions.</text>
</comment>
<dbReference type="PROSITE" id="PS51352">
    <property type="entry name" value="THIOREDOXIN_2"/>
    <property type="match status" value="1"/>
</dbReference>
<feature type="active site" description="Nucleophile" evidence="9">
    <location>
        <position position="33"/>
    </location>
</feature>
<keyword evidence="5 10" id="KW-1015">Disulfide bond</keyword>
<evidence type="ECO:0000256" key="5">
    <source>
        <dbReference type="ARBA" id="ARBA00023157"/>
    </source>
</evidence>
<dbReference type="GO" id="GO:0015035">
    <property type="term" value="F:protein-disulfide reductase activity"/>
    <property type="evidence" value="ECO:0007669"/>
    <property type="project" value="UniProtKB-UniRule"/>
</dbReference>
<keyword evidence="4" id="KW-0249">Electron transport</keyword>
<dbReference type="InterPro" id="IPR005746">
    <property type="entry name" value="Thioredoxin"/>
</dbReference>
<dbReference type="InterPro" id="IPR013766">
    <property type="entry name" value="Thioredoxin_domain"/>
</dbReference>
<dbReference type="PROSITE" id="PS00194">
    <property type="entry name" value="THIOREDOXIN_1"/>
    <property type="match status" value="1"/>
</dbReference>
<dbReference type="PANTHER" id="PTHR45663:SF40">
    <property type="entry name" value="THIOREDOXIN 2"/>
    <property type="match status" value="1"/>
</dbReference>
<evidence type="ECO:0000313" key="12">
    <source>
        <dbReference type="EMBL" id="HIW91503.1"/>
    </source>
</evidence>
<dbReference type="PANTHER" id="PTHR45663">
    <property type="entry name" value="GEO12009P1"/>
    <property type="match status" value="1"/>
</dbReference>
<gene>
    <name evidence="12" type="primary">trxA</name>
    <name evidence="12" type="ORF">H9870_07580</name>
</gene>
<keyword evidence="6 10" id="KW-0676">Redox-active center</keyword>
<protein>
    <recommendedName>
        <fullName evidence="7 8">Thioredoxin</fullName>
    </recommendedName>
</protein>
<dbReference type="AlphaFoldDB" id="A0A9D1RNT1"/>
<feature type="domain" description="Thioredoxin" evidence="11">
    <location>
        <begin position="1"/>
        <end position="105"/>
    </location>
</feature>
<sequence>MATTTVTTENFQDTIEGEGIVLLDFWADWCGPCKRFAPVFEKSSEDNPEITFGKVDTEANQDIAAALQIQSIPTLMAFRDGILVYRDAGVMNPKQLRELIEQVQGLDMEDVRKQVAEQNNS</sequence>
<feature type="site" description="Deprotonates C-terminal active site Cys" evidence="9">
    <location>
        <position position="24"/>
    </location>
</feature>
<comment type="similarity">
    <text evidence="2 8">Belongs to the thioredoxin family.</text>
</comment>
<evidence type="ECO:0000256" key="7">
    <source>
        <dbReference type="NCBIfam" id="TIGR01068"/>
    </source>
</evidence>
<dbReference type="InterPro" id="IPR036249">
    <property type="entry name" value="Thioredoxin-like_sf"/>
</dbReference>
<dbReference type="GO" id="GO:0005829">
    <property type="term" value="C:cytosol"/>
    <property type="evidence" value="ECO:0007669"/>
    <property type="project" value="TreeGrafter"/>
</dbReference>
<dbReference type="Pfam" id="PF00085">
    <property type="entry name" value="Thioredoxin"/>
    <property type="match status" value="1"/>
</dbReference>
<evidence type="ECO:0000256" key="10">
    <source>
        <dbReference type="PIRSR" id="PIRSR000077-4"/>
    </source>
</evidence>
<keyword evidence="3" id="KW-0813">Transport</keyword>